<comment type="caution">
    <text evidence="2">The sequence shown here is derived from an EMBL/GenBank/DDBJ whole genome shotgun (WGS) entry which is preliminary data.</text>
</comment>
<gene>
    <name evidence="2" type="ORF">AAAT05_06700</name>
</gene>
<reference evidence="2 3" key="1">
    <citation type="submission" date="2024-04" db="EMBL/GenBank/DDBJ databases">
        <title>Human intestinal bacterial collection.</title>
        <authorList>
            <person name="Pauvert C."/>
            <person name="Hitch T.C.A."/>
            <person name="Clavel T."/>
        </authorList>
    </citation>
    <scope>NUCLEOTIDE SEQUENCE [LARGE SCALE GENOMIC DNA]</scope>
    <source>
        <strain evidence="2 3">CLA-AA-H197</strain>
    </source>
</reference>
<dbReference type="EMBL" id="JBBNGS010000011">
    <property type="protein sequence ID" value="MEQ2638025.1"/>
    <property type="molecule type" value="Genomic_DNA"/>
</dbReference>
<feature type="transmembrane region" description="Helical" evidence="1">
    <location>
        <begin position="12"/>
        <end position="30"/>
    </location>
</feature>
<organism evidence="2 3">
    <name type="scientific">Paratractidigestivibacter faecalis</name>
    <dbReference type="NCBI Taxonomy" id="2292441"/>
    <lineage>
        <taxon>Bacteria</taxon>
        <taxon>Bacillati</taxon>
        <taxon>Actinomycetota</taxon>
        <taxon>Coriobacteriia</taxon>
        <taxon>Coriobacteriales</taxon>
        <taxon>Atopobiaceae</taxon>
        <taxon>Paratractidigestivibacter</taxon>
    </lineage>
</organism>
<dbReference type="RefSeq" id="WP_349182620.1">
    <property type="nucleotide sequence ID" value="NZ_JBBNGS010000011.1"/>
</dbReference>
<accession>A0ABV1IGK3</accession>
<sequence>MPMKNSTKLVKVLLTNIAIAVAISLTASYIGVSGAGVPAEAFVPAFLGTSLANIGMSYVISFFVGWFIPAERLGFGFAMKCGLKPSDGLKFGATLNVVVNTIYVAFNSVILTYVNACVMNGAPLAAYPAAFMSSILQCWIVGYVVSLFWAPQCEKWARAICKDPEPQVH</sequence>
<feature type="transmembrane region" description="Helical" evidence="1">
    <location>
        <begin position="126"/>
        <end position="150"/>
    </location>
</feature>
<evidence type="ECO:0000256" key="1">
    <source>
        <dbReference type="SAM" id="Phobius"/>
    </source>
</evidence>
<evidence type="ECO:0000313" key="3">
    <source>
        <dbReference type="Proteomes" id="UP001478817"/>
    </source>
</evidence>
<keyword evidence="1" id="KW-0472">Membrane</keyword>
<dbReference type="Proteomes" id="UP001478817">
    <property type="component" value="Unassembled WGS sequence"/>
</dbReference>
<keyword evidence="3" id="KW-1185">Reference proteome</keyword>
<feature type="transmembrane region" description="Helical" evidence="1">
    <location>
        <begin position="89"/>
        <end position="114"/>
    </location>
</feature>
<evidence type="ECO:0000313" key="2">
    <source>
        <dbReference type="EMBL" id="MEQ2638025.1"/>
    </source>
</evidence>
<keyword evidence="1" id="KW-0812">Transmembrane</keyword>
<keyword evidence="1" id="KW-1133">Transmembrane helix</keyword>
<evidence type="ECO:0008006" key="4">
    <source>
        <dbReference type="Google" id="ProtNLM"/>
    </source>
</evidence>
<protein>
    <recommendedName>
        <fullName evidence="4">DUF2798 domain-containing protein</fullName>
    </recommendedName>
</protein>
<name>A0ABV1IGK3_9ACTN</name>
<feature type="transmembrane region" description="Helical" evidence="1">
    <location>
        <begin position="42"/>
        <end position="68"/>
    </location>
</feature>
<proteinExistence type="predicted"/>